<dbReference type="SUPFAM" id="SSF53098">
    <property type="entry name" value="Ribonuclease H-like"/>
    <property type="match status" value="1"/>
</dbReference>
<keyword evidence="2" id="KW-1185">Reference proteome</keyword>
<dbReference type="OrthoDB" id="1414481at2759"/>
<gene>
    <name evidence="1" type="ORF">CR513_30138</name>
</gene>
<organism evidence="1 2">
    <name type="scientific">Mucuna pruriens</name>
    <name type="common">Velvet bean</name>
    <name type="synonym">Dolichos pruriens</name>
    <dbReference type="NCBI Taxonomy" id="157652"/>
    <lineage>
        <taxon>Eukaryota</taxon>
        <taxon>Viridiplantae</taxon>
        <taxon>Streptophyta</taxon>
        <taxon>Embryophyta</taxon>
        <taxon>Tracheophyta</taxon>
        <taxon>Spermatophyta</taxon>
        <taxon>Magnoliopsida</taxon>
        <taxon>eudicotyledons</taxon>
        <taxon>Gunneridae</taxon>
        <taxon>Pentapetalae</taxon>
        <taxon>rosids</taxon>
        <taxon>fabids</taxon>
        <taxon>Fabales</taxon>
        <taxon>Fabaceae</taxon>
        <taxon>Papilionoideae</taxon>
        <taxon>50 kb inversion clade</taxon>
        <taxon>NPAAA clade</taxon>
        <taxon>indigoferoid/millettioid clade</taxon>
        <taxon>Phaseoleae</taxon>
        <taxon>Mucuna</taxon>
    </lineage>
</organism>
<protein>
    <recommendedName>
        <fullName evidence="3">Gypsy retrotransposon integrase-like protein 1</fullName>
    </recommendedName>
</protein>
<dbReference type="InterPro" id="IPR012337">
    <property type="entry name" value="RNaseH-like_sf"/>
</dbReference>
<dbReference type="EMBL" id="QJKJ01005984">
    <property type="protein sequence ID" value="RDX88299.1"/>
    <property type="molecule type" value="Genomic_DNA"/>
</dbReference>
<comment type="caution">
    <text evidence="1">The sequence shown here is derived from an EMBL/GenBank/DDBJ whole genome shotgun (WGS) entry which is preliminary data.</text>
</comment>
<feature type="non-terminal residue" evidence="1">
    <location>
        <position position="1"/>
    </location>
</feature>
<evidence type="ECO:0000313" key="1">
    <source>
        <dbReference type="EMBL" id="RDX88299.1"/>
    </source>
</evidence>
<dbReference type="AlphaFoldDB" id="A0A371GCP8"/>
<reference evidence="1" key="1">
    <citation type="submission" date="2018-05" db="EMBL/GenBank/DDBJ databases">
        <title>Draft genome of Mucuna pruriens seed.</title>
        <authorList>
            <person name="Nnadi N.E."/>
            <person name="Vos R."/>
            <person name="Hasami M.H."/>
            <person name="Devisetty U.K."/>
            <person name="Aguiy J.C."/>
        </authorList>
    </citation>
    <scope>NUCLEOTIDE SEQUENCE [LARGE SCALE GENOMIC DNA]</scope>
    <source>
        <strain evidence="1">JCA_2017</strain>
    </source>
</reference>
<sequence>MKEVHEGAFETHTNNHALARKILRVGYYWTQMESDYSTPWSFSMWGLDTIGPIETKVPNKHRFILVAIEYFTKWMEVASYASVTRSIVVRFIKIYII</sequence>
<dbReference type="InterPro" id="IPR036397">
    <property type="entry name" value="RNaseH_sf"/>
</dbReference>
<evidence type="ECO:0008006" key="3">
    <source>
        <dbReference type="Google" id="ProtNLM"/>
    </source>
</evidence>
<accession>A0A371GCP8</accession>
<dbReference type="Proteomes" id="UP000257109">
    <property type="component" value="Unassembled WGS sequence"/>
</dbReference>
<name>A0A371GCP8_MUCPR</name>
<dbReference type="GO" id="GO:0003676">
    <property type="term" value="F:nucleic acid binding"/>
    <property type="evidence" value="ECO:0007669"/>
    <property type="project" value="InterPro"/>
</dbReference>
<proteinExistence type="predicted"/>
<evidence type="ECO:0000313" key="2">
    <source>
        <dbReference type="Proteomes" id="UP000257109"/>
    </source>
</evidence>
<dbReference type="Gene3D" id="3.30.420.10">
    <property type="entry name" value="Ribonuclease H-like superfamily/Ribonuclease H"/>
    <property type="match status" value="1"/>
</dbReference>